<gene>
    <name evidence="8" type="primary">rsmA</name>
    <name evidence="8" type="synonym">ksgA</name>
    <name evidence="9" type="ORF">AWM75_05815</name>
</gene>
<dbReference type="PROSITE" id="PS01131">
    <property type="entry name" value="RRNA_A_DIMETH"/>
    <property type="match status" value="1"/>
</dbReference>
<dbReference type="FunFam" id="3.40.50.150:FF:000023">
    <property type="entry name" value="Ribosomal RNA small subunit methyltransferase A"/>
    <property type="match status" value="1"/>
</dbReference>
<comment type="subcellular location">
    <subcellularLocation>
        <location evidence="8">Cytoplasm</location>
    </subcellularLocation>
</comment>
<dbReference type="OrthoDB" id="9814755at2"/>
<comment type="function">
    <text evidence="8">Specifically dimethylates two adjacent adenosines (A1518 and A1519) in the loop of a conserved hairpin near the 3'-end of 16S rRNA in the 30S particle. May play a critical role in biogenesis of 30S subunits.</text>
</comment>
<keyword evidence="6 8" id="KW-0694">RNA-binding</keyword>
<feature type="binding site" evidence="8">
    <location>
        <position position="103"/>
    </location>
    <ligand>
        <name>S-adenosyl-L-methionine</name>
        <dbReference type="ChEBI" id="CHEBI:59789"/>
    </ligand>
</feature>
<dbReference type="CDD" id="cd02440">
    <property type="entry name" value="AdoMet_MTases"/>
    <property type="match status" value="1"/>
</dbReference>
<dbReference type="InterPro" id="IPR029063">
    <property type="entry name" value="SAM-dependent_MTases_sf"/>
</dbReference>
<keyword evidence="10" id="KW-1185">Reference proteome</keyword>
<dbReference type="InterPro" id="IPR020596">
    <property type="entry name" value="rRNA_Ade_Mease_Trfase_CS"/>
</dbReference>
<dbReference type="InterPro" id="IPR011530">
    <property type="entry name" value="rRNA_adenine_dimethylase"/>
</dbReference>
<reference evidence="9 10" key="1">
    <citation type="journal article" date="2016" name="Genome Announc.">
        <title>Complete Genome Sequences of Aerococcus christensenii CCUG 28831T, Aerococcus sanguinicola CCUG 43001T, Aerococcus urinae CCUG 36881T, Aerococcus urinaeequi CCUG 28094T, Aerococcus urinaehominis CCUG 42038 BT, and Aerococcus viridans CCUG 4311T.</title>
        <authorList>
            <person name="Carkaci D."/>
            <person name="Dargis R."/>
            <person name="Nielsen X.C."/>
            <person name="Skovgaard O."/>
            <person name="Fuursted K."/>
            <person name="Christensen J.J."/>
        </authorList>
    </citation>
    <scope>NUCLEOTIDE SEQUENCE [LARGE SCALE GENOMIC DNA]</scope>
    <source>
        <strain evidence="9 10">CCUG42038B</strain>
    </source>
</reference>
<evidence type="ECO:0000256" key="4">
    <source>
        <dbReference type="ARBA" id="ARBA00022679"/>
    </source>
</evidence>
<dbReference type="AlphaFoldDB" id="A0A0X8FLJ1"/>
<dbReference type="Gene3D" id="1.10.8.100">
    <property type="entry name" value="Ribosomal RNA adenine dimethylase-like, domain 2"/>
    <property type="match status" value="1"/>
</dbReference>
<dbReference type="EC" id="2.1.1.182" evidence="8"/>
<evidence type="ECO:0000256" key="3">
    <source>
        <dbReference type="ARBA" id="ARBA00022603"/>
    </source>
</evidence>
<feature type="binding site" evidence="8">
    <location>
        <position position="78"/>
    </location>
    <ligand>
        <name>S-adenosyl-L-methionine</name>
        <dbReference type="ChEBI" id="CHEBI:59789"/>
    </ligand>
</feature>
<accession>A0A0X8FLJ1</accession>
<dbReference type="Proteomes" id="UP000062260">
    <property type="component" value="Chromosome"/>
</dbReference>
<feature type="binding site" evidence="8">
    <location>
        <position position="57"/>
    </location>
    <ligand>
        <name>S-adenosyl-L-methionine</name>
        <dbReference type="ChEBI" id="CHEBI:59789"/>
    </ligand>
</feature>
<comment type="catalytic activity">
    <reaction evidence="8">
        <text>adenosine(1518)/adenosine(1519) in 16S rRNA + 4 S-adenosyl-L-methionine = N(6)-dimethyladenosine(1518)/N(6)-dimethyladenosine(1519) in 16S rRNA + 4 S-adenosyl-L-homocysteine + 4 H(+)</text>
        <dbReference type="Rhea" id="RHEA:19609"/>
        <dbReference type="Rhea" id="RHEA-COMP:10232"/>
        <dbReference type="Rhea" id="RHEA-COMP:10233"/>
        <dbReference type="ChEBI" id="CHEBI:15378"/>
        <dbReference type="ChEBI" id="CHEBI:57856"/>
        <dbReference type="ChEBI" id="CHEBI:59789"/>
        <dbReference type="ChEBI" id="CHEBI:74411"/>
        <dbReference type="ChEBI" id="CHEBI:74493"/>
        <dbReference type="EC" id="2.1.1.182"/>
    </reaction>
</comment>
<comment type="similarity">
    <text evidence="8">Belongs to the class I-like SAM-binding methyltransferase superfamily. rRNA adenine N(6)-methyltransferase family. RsmA subfamily.</text>
</comment>
<dbReference type="SMART" id="SM00650">
    <property type="entry name" value="rADc"/>
    <property type="match status" value="1"/>
</dbReference>
<feature type="binding site" evidence="8">
    <location>
        <position position="128"/>
    </location>
    <ligand>
        <name>S-adenosyl-L-methionine</name>
        <dbReference type="ChEBI" id="CHEBI:59789"/>
    </ligand>
</feature>
<dbReference type="KEGG" id="auh:AWM75_05815"/>
<dbReference type="InterPro" id="IPR001737">
    <property type="entry name" value="KsgA/Erm"/>
</dbReference>
<dbReference type="PANTHER" id="PTHR11727">
    <property type="entry name" value="DIMETHYLADENOSINE TRANSFERASE"/>
    <property type="match status" value="1"/>
</dbReference>
<dbReference type="GO" id="GO:0003723">
    <property type="term" value="F:RNA binding"/>
    <property type="evidence" value="ECO:0007669"/>
    <property type="project" value="UniProtKB-UniRule"/>
</dbReference>
<dbReference type="STRING" id="128944.AWM75_05815"/>
<evidence type="ECO:0000256" key="8">
    <source>
        <dbReference type="HAMAP-Rule" id="MF_00607"/>
    </source>
</evidence>
<reference evidence="10" key="2">
    <citation type="submission" date="2016-01" db="EMBL/GenBank/DDBJ databases">
        <title>Six Aerococcus type strain genome sequencing and assembly using PacBio and Illumina Hiseq.</title>
        <authorList>
            <person name="Carkaci D."/>
            <person name="Dargis R."/>
            <person name="Nielsen X.C."/>
            <person name="Skovgaard O."/>
            <person name="Fuursted K."/>
            <person name="Christensen J.J."/>
        </authorList>
    </citation>
    <scope>NUCLEOTIDE SEQUENCE [LARGE SCALE GENOMIC DNA]</scope>
    <source>
        <strain evidence="10">CCUG42038B</strain>
    </source>
</reference>
<dbReference type="HAMAP" id="MF_00607">
    <property type="entry name" value="16SrRNA_methyltr_A"/>
    <property type="match status" value="1"/>
</dbReference>
<keyword evidence="2 8" id="KW-0698">rRNA processing</keyword>
<evidence type="ECO:0000256" key="1">
    <source>
        <dbReference type="ARBA" id="ARBA00022490"/>
    </source>
</evidence>
<dbReference type="NCBIfam" id="TIGR00755">
    <property type="entry name" value="ksgA"/>
    <property type="match status" value="1"/>
</dbReference>
<protein>
    <recommendedName>
        <fullName evidence="8">Ribosomal RNA small subunit methyltransferase A</fullName>
        <ecNumber evidence="8">2.1.1.182</ecNumber>
    </recommendedName>
    <alternativeName>
        <fullName evidence="8">16S rRNA (adenine(1518)-N(6)/adenine(1519)-N(6))-dimethyltransferase</fullName>
    </alternativeName>
    <alternativeName>
        <fullName evidence="8">16S rRNA dimethyladenosine transferase</fullName>
    </alternativeName>
    <alternativeName>
        <fullName evidence="8">16S rRNA dimethylase</fullName>
    </alternativeName>
    <alternativeName>
        <fullName evidence="8">S-adenosylmethionine-6-N', N'-adenosyl(rRNA) dimethyltransferase</fullName>
    </alternativeName>
</protein>
<dbReference type="GO" id="GO:0052908">
    <property type="term" value="F:16S rRNA (adenine(1518)-N(6)/adenine(1519)-N(6))-dimethyltransferase activity"/>
    <property type="evidence" value="ECO:0007669"/>
    <property type="project" value="UniProtKB-EC"/>
</dbReference>
<dbReference type="InterPro" id="IPR023165">
    <property type="entry name" value="rRNA_Ade_diMease-like_C"/>
</dbReference>
<dbReference type="GO" id="GO:0052910">
    <property type="term" value="F:23S rRNA (adenine(2085)-N(6))-dimethyltransferase activity"/>
    <property type="evidence" value="ECO:0007669"/>
    <property type="project" value="UniProtKB-EC"/>
</dbReference>
<evidence type="ECO:0000256" key="6">
    <source>
        <dbReference type="ARBA" id="ARBA00022884"/>
    </source>
</evidence>
<feature type="binding site" evidence="8">
    <location>
        <position position="32"/>
    </location>
    <ligand>
        <name>S-adenosyl-L-methionine</name>
        <dbReference type="ChEBI" id="CHEBI:59789"/>
    </ligand>
</feature>
<evidence type="ECO:0000256" key="2">
    <source>
        <dbReference type="ARBA" id="ARBA00022552"/>
    </source>
</evidence>
<sequence length="296" mass="32720">MKKKYIATPTRTGELLAKYGLSAKKSLGQNFLMEPQILDHMVAVADIDKTTNVIEVGPGIGALTEFLALAANQVLAFEIDQRLLPVLAESLADYDNVEVVNADILKVNLLETVTDRFEAQSPLAVVANLPYYITTPIIFHLLDSGVKIDTFALMMQKEVAERLTASPGSKAYGSLSIAIQYYCQAEIAFVVPPTVFKPQPRVDSAVLVLRALDQPRVQVANPDYFFSLVRTTFTQRRKTLYNNLRQAFGKDEDQQNRLKVALDQAGIAASERAENLAIEDFARLAETCLDQGLSFC</sequence>
<keyword evidence="4 8" id="KW-0808">Transferase</keyword>
<evidence type="ECO:0000313" key="9">
    <source>
        <dbReference type="EMBL" id="AMB99543.1"/>
    </source>
</evidence>
<proteinExistence type="inferred from homology"/>
<dbReference type="EMBL" id="CP014163">
    <property type="protein sequence ID" value="AMB99543.1"/>
    <property type="molecule type" value="Genomic_DNA"/>
</dbReference>
<dbReference type="InterPro" id="IPR020598">
    <property type="entry name" value="rRNA_Ade_methylase_Trfase_N"/>
</dbReference>
<evidence type="ECO:0000256" key="5">
    <source>
        <dbReference type="ARBA" id="ARBA00022691"/>
    </source>
</evidence>
<evidence type="ECO:0000313" key="10">
    <source>
        <dbReference type="Proteomes" id="UP000062260"/>
    </source>
</evidence>
<dbReference type="Gene3D" id="3.40.50.150">
    <property type="entry name" value="Vaccinia Virus protein VP39"/>
    <property type="match status" value="1"/>
</dbReference>
<dbReference type="PROSITE" id="PS51689">
    <property type="entry name" value="SAM_RNA_A_N6_MT"/>
    <property type="match status" value="1"/>
</dbReference>
<dbReference type="Pfam" id="PF00398">
    <property type="entry name" value="RrnaAD"/>
    <property type="match status" value="1"/>
</dbReference>
<dbReference type="GO" id="GO:0005829">
    <property type="term" value="C:cytosol"/>
    <property type="evidence" value="ECO:0007669"/>
    <property type="project" value="TreeGrafter"/>
</dbReference>
<keyword evidence="5 8" id="KW-0949">S-adenosyl-L-methionine</keyword>
<evidence type="ECO:0000256" key="7">
    <source>
        <dbReference type="ARBA" id="ARBA00049167"/>
    </source>
</evidence>
<dbReference type="PANTHER" id="PTHR11727:SF7">
    <property type="entry name" value="DIMETHYLADENOSINE TRANSFERASE-RELATED"/>
    <property type="match status" value="1"/>
</dbReference>
<keyword evidence="3 8" id="KW-0489">Methyltransferase</keyword>
<comment type="catalytic activity">
    <reaction evidence="7">
        <text>adenosine(2085) in 23S rRNA + 2 S-adenosyl-L-methionine = N(6)-dimethyladenosine(2085) in 23S rRNA + 2 S-adenosyl-L-homocysteine + 2 H(+)</text>
        <dbReference type="Rhea" id="RHEA:42784"/>
        <dbReference type="Rhea" id="RHEA-COMP:10237"/>
        <dbReference type="Rhea" id="RHEA-COMP:10238"/>
        <dbReference type="ChEBI" id="CHEBI:15378"/>
        <dbReference type="ChEBI" id="CHEBI:57856"/>
        <dbReference type="ChEBI" id="CHEBI:59789"/>
        <dbReference type="ChEBI" id="CHEBI:74411"/>
        <dbReference type="ChEBI" id="CHEBI:74493"/>
        <dbReference type="EC" id="2.1.1.184"/>
    </reaction>
</comment>
<name>A0A0X8FLJ1_9LACT</name>
<dbReference type="RefSeq" id="WP_067979518.1">
    <property type="nucleotide sequence ID" value="NZ_CP014163.1"/>
</dbReference>
<feature type="binding site" evidence="8">
    <location>
        <position position="30"/>
    </location>
    <ligand>
        <name>S-adenosyl-L-methionine</name>
        <dbReference type="ChEBI" id="CHEBI:59789"/>
    </ligand>
</feature>
<keyword evidence="1 8" id="KW-0963">Cytoplasm</keyword>
<organism evidence="9 10">
    <name type="scientific">Aerococcus urinaehominis</name>
    <dbReference type="NCBI Taxonomy" id="128944"/>
    <lineage>
        <taxon>Bacteria</taxon>
        <taxon>Bacillati</taxon>
        <taxon>Bacillota</taxon>
        <taxon>Bacilli</taxon>
        <taxon>Lactobacillales</taxon>
        <taxon>Aerococcaceae</taxon>
        <taxon>Aerococcus</taxon>
    </lineage>
</organism>
<dbReference type="SUPFAM" id="SSF53335">
    <property type="entry name" value="S-adenosyl-L-methionine-dependent methyltransferases"/>
    <property type="match status" value="1"/>
</dbReference>